<organism evidence="5 7">
    <name type="scientific">Thermococcus thioreducens</name>
    <dbReference type="NCBI Taxonomy" id="277988"/>
    <lineage>
        <taxon>Archaea</taxon>
        <taxon>Methanobacteriati</taxon>
        <taxon>Methanobacteriota</taxon>
        <taxon>Thermococci</taxon>
        <taxon>Thermococcales</taxon>
        <taxon>Thermococcaceae</taxon>
        <taxon>Thermococcus</taxon>
    </lineage>
</organism>
<accession>A0A0Q2UPA4</accession>
<dbReference type="Proteomes" id="UP000182125">
    <property type="component" value="Unassembled WGS sequence"/>
</dbReference>
<evidence type="ECO:0000256" key="1">
    <source>
        <dbReference type="ARBA" id="ARBA00007458"/>
    </source>
</evidence>
<dbReference type="EMBL" id="CP015105">
    <property type="protein sequence ID" value="ASJ12468.1"/>
    <property type="molecule type" value="Genomic_DNA"/>
</dbReference>
<evidence type="ECO:0000256" key="2">
    <source>
        <dbReference type="SAM" id="Phobius"/>
    </source>
</evidence>
<reference evidence="8" key="4">
    <citation type="submission" date="2016-10" db="EMBL/GenBank/DDBJ databases">
        <authorList>
            <person name="Varghese N."/>
            <person name="Submissions S."/>
        </authorList>
    </citation>
    <scope>NUCLEOTIDE SEQUENCE [LARGE SCALE GENOMIC DNA]</scope>
    <source>
        <strain evidence="8">OGL-20</strain>
    </source>
</reference>
<feature type="transmembrane region" description="Helical" evidence="2">
    <location>
        <begin position="55"/>
        <end position="80"/>
    </location>
</feature>
<evidence type="ECO:0000313" key="6">
    <source>
        <dbReference type="EMBL" id="SEV90252.1"/>
    </source>
</evidence>
<evidence type="ECO:0000313" key="4">
    <source>
        <dbReference type="EMBL" id="ASJ12468.1"/>
    </source>
</evidence>
<dbReference type="EMBL" id="LIXN01000008">
    <property type="protein sequence ID" value="KQH82528.1"/>
    <property type="molecule type" value="Genomic_DNA"/>
</dbReference>
<gene>
    <name evidence="4" type="ORF">A3L14_05995</name>
    <name evidence="5" type="ORF">AMR53_06255</name>
    <name evidence="6" type="ORF">SAMN05216170_0756</name>
</gene>
<reference evidence="6" key="3">
    <citation type="submission" date="2016-10" db="EMBL/GenBank/DDBJ databases">
        <authorList>
            <person name="de Groot N.N."/>
        </authorList>
    </citation>
    <scope>NUCLEOTIDE SEQUENCE [LARGE SCALE GENOMIC DNA]</scope>
    <source>
        <strain evidence="6">OGL-20</strain>
    </source>
</reference>
<dbReference type="EMBL" id="FOIW01000001">
    <property type="protein sequence ID" value="SEV90252.1"/>
    <property type="molecule type" value="Genomic_DNA"/>
</dbReference>
<dbReference type="OrthoDB" id="86147at2157"/>
<evidence type="ECO:0000313" key="8">
    <source>
        <dbReference type="Proteomes" id="UP000182125"/>
    </source>
</evidence>
<dbReference type="Pfam" id="PF04473">
    <property type="entry name" value="DUF553"/>
    <property type="match status" value="1"/>
</dbReference>
<keyword evidence="6" id="KW-0378">Hydrolase</keyword>
<evidence type="ECO:0000313" key="5">
    <source>
        <dbReference type="EMBL" id="KQH82528.1"/>
    </source>
</evidence>
<keyword evidence="2" id="KW-1133">Transmembrane helix</keyword>
<dbReference type="GeneID" id="33333957"/>
<keyword evidence="2" id="KW-0812">Transmembrane</keyword>
<dbReference type="RefSeq" id="WP_055429424.1">
    <property type="nucleotide sequence ID" value="NZ_CP015105.1"/>
</dbReference>
<dbReference type="GO" id="GO:0006508">
    <property type="term" value="P:proteolysis"/>
    <property type="evidence" value="ECO:0007669"/>
    <property type="project" value="UniProtKB-KW"/>
</dbReference>
<protein>
    <submittedName>
        <fullName evidence="6">Predicted transglutaminase-like protease</fullName>
    </submittedName>
</protein>
<dbReference type="PATRIC" id="fig|277988.4.peg.1311"/>
<dbReference type="Proteomes" id="UP000051862">
    <property type="component" value="Unassembled WGS sequence"/>
</dbReference>
<feature type="domain" description="Transglutaminase-like" evidence="3">
    <location>
        <begin position="21"/>
        <end position="218"/>
    </location>
</feature>
<keyword evidence="2" id="KW-0472">Membrane</keyword>
<proteinExistence type="inferred from homology"/>
<dbReference type="AlphaFoldDB" id="A0A0Q2UPA4"/>
<dbReference type="InterPro" id="IPR007562">
    <property type="entry name" value="Transglutaminase-like_domain"/>
</dbReference>
<comment type="similarity">
    <text evidence="1">Belongs to the UPF0252 family.</text>
</comment>
<reference evidence="4 9" key="2">
    <citation type="submission" date="2016-04" db="EMBL/GenBank/DDBJ databases">
        <title>Complete genome sequence of Thermococcus thioreducens type strain OGL-20P.</title>
        <authorList>
            <person name="Oger P.M."/>
        </authorList>
    </citation>
    <scope>NUCLEOTIDE SEQUENCE [LARGE SCALE GENOMIC DNA]</scope>
    <source>
        <strain evidence="4 9">OGL-20P</strain>
    </source>
</reference>
<reference evidence="5 7" key="1">
    <citation type="submission" date="2015-08" db="EMBL/GenBank/DDBJ databases">
        <title>Thermococcus thioreducens DSM 14981 genome sequencing.</title>
        <authorList>
            <person name="Hong S.-J."/>
            <person name="Kim M.-C."/>
            <person name="Shin J.-H."/>
        </authorList>
    </citation>
    <scope>NUCLEOTIDE SEQUENCE [LARGE SCALE GENOMIC DNA]</scope>
    <source>
        <strain evidence="5 7">DSM 14981</strain>
    </source>
</reference>
<feature type="transmembrane region" description="Helical" evidence="2">
    <location>
        <begin position="92"/>
        <end position="119"/>
    </location>
</feature>
<sequence>MKVRKNPIETSLPTLQDVQYVTAIYQRLSGNSEAETLTNLLEWQERNIQYWKERYWAASGIMIFLIIIIFVLVTLFFSVINVPYLSSLSKKAFLLFGLISILICTFLVVFLCFMLPYNYYNLVAQERQSPPKKLKKMFKLVYHTIKPSLPISIILDYRLAVCRDYAKLTAALLFNSYPEVYFLTLPNHVAVAVMINGKYYVLDQKLPIISLDSWIKRWEWLLWALRLKNKLLLRRYIPECSMYLVQFEKNLNGTILAKPTIREYIRYKVKTYEKDDIRTCIEKLEKLLINKFGLNSVKAISRKPDFTITLKNYGIYCENDEIILYSIARSIRNRIEAELSGGIKKLSGLRIFMKDDQDLLVEVYLKMQK</sequence>
<name>A0A0Q2UPA4_9EURY</name>
<evidence type="ECO:0000313" key="9">
    <source>
        <dbReference type="Proteomes" id="UP000250136"/>
    </source>
</evidence>
<dbReference type="Proteomes" id="UP000250136">
    <property type="component" value="Chromosome"/>
</dbReference>
<evidence type="ECO:0000313" key="7">
    <source>
        <dbReference type="Proteomes" id="UP000051862"/>
    </source>
</evidence>
<keyword evidence="6" id="KW-0645">Protease</keyword>
<evidence type="ECO:0000259" key="3">
    <source>
        <dbReference type="Pfam" id="PF04473"/>
    </source>
</evidence>
<keyword evidence="9" id="KW-1185">Reference proteome</keyword>
<dbReference type="GO" id="GO:0008233">
    <property type="term" value="F:peptidase activity"/>
    <property type="evidence" value="ECO:0007669"/>
    <property type="project" value="UniProtKB-KW"/>
</dbReference>
<dbReference type="KEGG" id="ttd:A3L14_05995"/>